<dbReference type="eggNOG" id="COG0683">
    <property type="taxonomic scope" value="Bacteria"/>
</dbReference>
<reference evidence="6 7" key="1">
    <citation type="submission" date="2009-01" db="EMBL/GenBank/DDBJ databases">
        <title>Complete sequence of chromosome of Methylobacterium nodulans ORS 2060.</title>
        <authorList>
            <consortium name="US DOE Joint Genome Institute"/>
            <person name="Lucas S."/>
            <person name="Copeland A."/>
            <person name="Lapidus A."/>
            <person name="Glavina del Rio T."/>
            <person name="Dalin E."/>
            <person name="Tice H."/>
            <person name="Bruce D."/>
            <person name="Goodwin L."/>
            <person name="Pitluck S."/>
            <person name="Sims D."/>
            <person name="Brettin T."/>
            <person name="Detter J.C."/>
            <person name="Han C."/>
            <person name="Larimer F."/>
            <person name="Land M."/>
            <person name="Hauser L."/>
            <person name="Kyrpides N."/>
            <person name="Ivanova N."/>
            <person name="Marx C.J."/>
            <person name="Richardson P."/>
        </authorList>
    </citation>
    <scope>NUCLEOTIDE SEQUENCE [LARGE SCALE GENOMIC DNA]</scope>
    <source>
        <strain evidence="7">LMG 21967 / CNCM I-2342 / ORS 2060</strain>
    </source>
</reference>
<dbReference type="Pfam" id="PF13458">
    <property type="entry name" value="Peripla_BP_6"/>
    <property type="match status" value="1"/>
</dbReference>
<keyword evidence="7" id="KW-1185">Reference proteome</keyword>
<name>B8IC57_METNO</name>
<comment type="similarity">
    <text evidence="1">Belongs to the leucine-binding protein family.</text>
</comment>
<dbReference type="HOGENOM" id="CLU_027128_1_0_5"/>
<sequence length="402" mass="42863">MKRKAVLILALAGTLLPGLASAQDKSIRIGVLNDQSGPYADFQGIGSVIAAQMAVEDYGGTVAGRKIDVVSADHQNKTDVGANIARAWIDRDGVDLIVDVPNSAVALAVSNIAREKNKVLIGSGAGSAELTGRQCSPNTVHWTYDTWSLGHSIAHAVVQRGGKNWFFLTADYAFGHDLERQASEQVQKDGGTVLGTARHPVGTPDFSSFLLRAQSSGAQVLGLANAGADETTAIKQAVEFGLTQQMSLVGLVFDLNNVPALGMQTAQGILTVNAWYWDLSDPSREFAKRFAARHPKRDMPNHHQAGVYAGVLHYLKAVDKAGSAENGKAVVSAMKALPTDDPLFGKGSVRQDGRAIHPMYLLQVKTPEQSKSTWDVFNVLTTIPGEDAFRPLEAGGCPLVQK</sequence>
<dbReference type="KEGG" id="mno:Mnod_6461"/>
<dbReference type="InterPro" id="IPR051010">
    <property type="entry name" value="BCAA_transport"/>
</dbReference>
<evidence type="ECO:0000256" key="1">
    <source>
        <dbReference type="ARBA" id="ARBA00010062"/>
    </source>
</evidence>
<evidence type="ECO:0000313" key="6">
    <source>
        <dbReference type="EMBL" id="ACL61239.1"/>
    </source>
</evidence>
<dbReference type="Proteomes" id="UP000008207">
    <property type="component" value="Chromosome"/>
</dbReference>
<dbReference type="EMBL" id="CP001349">
    <property type="protein sequence ID" value="ACL61239.1"/>
    <property type="molecule type" value="Genomic_DNA"/>
</dbReference>
<evidence type="ECO:0000256" key="4">
    <source>
        <dbReference type="SAM" id="SignalP"/>
    </source>
</evidence>
<feature type="chain" id="PRO_5002874257" evidence="4">
    <location>
        <begin position="23"/>
        <end position="402"/>
    </location>
</feature>
<dbReference type="CDD" id="cd06327">
    <property type="entry name" value="PBP1_SBP-like"/>
    <property type="match status" value="1"/>
</dbReference>
<dbReference type="PANTHER" id="PTHR30483">
    <property type="entry name" value="LEUCINE-SPECIFIC-BINDING PROTEIN"/>
    <property type="match status" value="1"/>
</dbReference>
<keyword evidence="2 4" id="KW-0732">Signal</keyword>
<accession>B8IC57</accession>
<evidence type="ECO:0000259" key="5">
    <source>
        <dbReference type="Pfam" id="PF13458"/>
    </source>
</evidence>
<gene>
    <name evidence="6" type="ordered locus">Mnod_6461</name>
</gene>
<feature type="signal peptide" evidence="4">
    <location>
        <begin position="1"/>
        <end position="22"/>
    </location>
</feature>
<feature type="domain" description="Leucine-binding protein" evidence="5">
    <location>
        <begin position="26"/>
        <end position="365"/>
    </location>
</feature>
<evidence type="ECO:0000256" key="3">
    <source>
        <dbReference type="ARBA" id="ARBA00022970"/>
    </source>
</evidence>
<dbReference type="STRING" id="460265.Mnod_6461"/>
<evidence type="ECO:0000256" key="2">
    <source>
        <dbReference type="ARBA" id="ARBA00022729"/>
    </source>
</evidence>
<dbReference type="GO" id="GO:0006865">
    <property type="term" value="P:amino acid transport"/>
    <property type="evidence" value="ECO:0007669"/>
    <property type="project" value="UniProtKB-KW"/>
</dbReference>
<dbReference type="AlphaFoldDB" id="B8IC57"/>
<protein>
    <submittedName>
        <fullName evidence="6">Extracellular ligand-binding receptor</fullName>
    </submittedName>
</protein>
<keyword evidence="3" id="KW-0813">Transport</keyword>
<dbReference type="PANTHER" id="PTHR30483:SF6">
    <property type="entry name" value="PERIPLASMIC BINDING PROTEIN OF ABC TRANSPORTER FOR NATURAL AMINO ACIDS"/>
    <property type="match status" value="1"/>
</dbReference>
<dbReference type="RefSeq" id="WP_015932814.1">
    <property type="nucleotide sequence ID" value="NC_011894.1"/>
</dbReference>
<keyword evidence="3" id="KW-0029">Amino-acid transport</keyword>
<dbReference type="OrthoDB" id="5794591at2"/>
<dbReference type="InterPro" id="IPR028081">
    <property type="entry name" value="Leu-bd"/>
</dbReference>
<evidence type="ECO:0000313" key="7">
    <source>
        <dbReference type="Proteomes" id="UP000008207"/>
    </source>
</evidence>
<dbReference type="InterPro" id="IPR028082">
    <property type="entry name" value="Peripla_BP_I"/>
</dbReference>
<proteinExistence type="inferred from homology"/>
<organism evidence="6 7">
    <name type="scientific">Methylobacterium nodulans (strain LMG 21967 / CNCM I-2342 / ORS 2060)</name>
    <dbReference type="NCBI Taxonomy" id="460265"/>
    <lineage>
        <taxon>Bacteria</taxon>
        <taxon>Pseudomonadati</taxon>
        <taxon>Pseudomonadota</taxon>
        <taxon>Alphaproteobacteria</taxon>
        <taxon>Hyphomicrobiales</taxon>
        <taxon>Methylobacteriaceae</taxon>
        <taxon>Methylobacterium</taxon>
    </lineage>
</organism>
<dbReference type="Gene3D" id="3.40.50.2300">
    <property type="match status" value="2"/>
</dbReference>
<keyword evidence="6" id="KW-0675">Receptor</keyword>
<dbReference type="SUPFAM" id="SSF53822">
    <property type="entry name" value="Periplasmic binding protein-like I"/>
    <property type="match status" value="1"/>
</dbReference>